<dbReference type="Proteomes" id="UP000533533">
    <property type="component" value="Unassembled WGS sequence"/>
</dbReference>
<evidence type="ECO:0000313" key="2">
    <source>
        <dbReference type="Proteomes" id="UP000533533"/>
    </source>
</evidence>
<keyword evidence="2" id="KW-1185">Reference proteome</keyword>
<comment type="caution">
    <text evidence="1">The sequence shown here is derived from an EMBL/GenBank/DDBJ whole genome shotgun (WGS) entry which is preliminary data.</text>
</comment>
<sequence>MSFTDVLTSPAAAAAGQAVQVKFGWQVDGEYYVNSWQYGQVLADQCLFSQTKLPDGDIRRLTAPGRVMPYA</sequence>
<protein>
    <submittedName>
        <fullName evidence="1">Uncharacterized protein</fullName>
    </submittedName>
</protein>
<gene>
    <name evidence="1" type="ORF">FHX59_005108</name>
</gene>
<organism evidence="1 2">
    <name type="scientific">Paraburkholderia silvatlantica</name>
    <dbReference type="NCBI Taxonomy" id="321895"/>
    <lineage>
        <taxon>Bacteria</taxon>
        <taxon>Pseudomonadati</taxon>
        <taxon>Pseudomonadota</taxon>
        <taxon>Betaproteobacteria</taxon>
        <taxon>Burkholderiales</taxon>
        <taxon>Burkholderiaceae</taxon>
        <taxon>Paraburkholderia</taxon>
    </lineage>
</organism>
<proteinExistence type="predicted"/>
<accession>A0ABR6FV41</accession>
<evidence type="ECO:0000313" key="1">
    <source>
        <dbReference type="EMBL" id="MBB2930645.1"/>
    </source>
</evidence>
<dbReference type="RefSeq" id="WP_110385615.1">
    <property type="nucleotide sequence ID" value="NZ_JACHVZ010000014.1"/>
</dbReference>
<reference evidence="1 2" key="1">
    <citation type="submission" date="2020-08" db="EMBL/GenBank/DDBJ databases">
        <title>Genomic Encyclopedia of Type Strains, Phase IV (KMG-V): Genome sequencing to study the core and pangenomes of soil and plant-associated prokaryotes.</title>
        <authorList>
            <person name="Whitman W."/>
        </authorList>
    </citation>
    <scope>NUCLEOTIDE SEQUENCE [LARGE SCALE GENOMIC DNA]</scope>
    <source>
        <strain evidence="1 2">SRMrh-85</strain>
    </source>
</reference>
<dbReference type="EMBL" id="JACHVZ010000014">
    <property type="protein sequence ID" value="MBB2930645.1"/>
    <property type="molecule type" value="Genomic_DNA"/>
</dbReference>
<name>A0ABR6FV41_9BURK</name>